<feature type="domain" description="DUF1707" evidence="2">
    <location>
        <begin position="11"/>
        <end position="63"/>
    </location>
</feature>
<keyword evidence="1" id="KW-1133">Transmembrane helix</keyword>
<protein>
    <submittedName>
        <fullName evidence="3">DUF1707 domain-containing protein</fullName>
    </submittedName>
</protein>
<keyword evidence="1" id="KW-0472">Membrane</keyword>
<dbReference type="InterPro" id="IPR012551">
    <property type="entry name" value="DUF1707_SHOCT-like"/>
</dbReference>
<name>A0A4R5BI14_9ACTN</name>
<keyword evidence="4" id="KW-1185">Reference proteome</keyword>
<evidence type="ECO:0000256" key="1">
    <source>
        <dbReference type="SAM" id="Phobius"/>
    </source>
</evidence>
<evidence type="ECO:0000313" key="4">
    <source>
        <dbReference type="Proteomes" id="UP000294513"/>
    </source>
</evidence>
<evidence type="ECO:0000259" key="2">
    <source>
        <dbReference type="Pfam" id="PF08044"/>
    </source>
</evidence>
<feature type="transmembrane region" description="Helical" evidence="1">
    <location>
        <begin position="152"/>
        <end position="174"/>
    </location>
</feature>
<dbReference type="Proteomes" id="UP000294513">
    <property type="component" value="Unassembled WGS sequence"/>
</dbReference>
<dbReference type="EMBL" id="SMKU01000093">
    <property type="protein sequence ID" value="TDD85149.1"/>
    <property type="molecule type" value="Genomic_DNA"/>
</dbReference>
<dbReference type="RefSeq" id="WP_131895051.1">
    <property type="nucleotide sequence ID" value="NZ_SMKU01000093.1"/>
</dbReference>
<comment type="caution">
    <text evidence="3">The sequence shown here is derived from an EMBL/GenBank/DDBJ whole genome shotgun (WGS) entry which is preliminary data.</text>
</comment>
<sequence>MTSRPPTRDDLRIGDAERDAVMVALHDHFAAGRLDRGELDERLETALTAKTRGDLRGIVHDLPGPTGIAEPEPPEALDQGPWGPGPWGPGAALMFGGPGRPGRWHHHRHPAYWHGHPAHRRGHRHGPRFAVFPAMLGVFLALAFTVGPGAGLLAVLQIALVVWVVRTLVVAFGARRSRRQERRRFPGA</sequence>
<dbReference type="PANTHER" id="PTHR40763">
    <property type="entry name" value="MEMBRANE PROTEIN-RELATED"/>
    <property type="match status" value="1"/>
</dbReference>
<gene>
    <name evidence="3" type="ORF">E1298_18995</name>
</gene>
<evidence type="ECO:0000313" key="3">
    <source>
        <dbReference type="EMBL" id="TDD85149.1"/>
    </source>
</evidence>
<proteinExistence type="predicted"/>
<accession>A0A4R5BI14</accession>
<organism evidence="3 4">
    <name type="scientific">Actinomadura rubrisoli</name>
    <dbReference type="NCBI Taxonomy" id="2530368"/>
    <lineage>
        <taxon>Bacteria</taxon>
        <taxon>Bacillati</taxon>
        <taxon>Actinomycetota</taxon>
        <taxon>Actinomycetes</taxon>
        <taxon>Streptosporangiales</taxon>
        <taxon>Thermomonosporaceae</taxon>
        <taxon>Actinomadura</taxon>
    </lineage>
</organism>
<dbReference type="Pfam" id="PF08044">
    <property type="entry name" value="DUF1707"/>
    <property type="match status" value="1"/>
</dbReference>
<dbReference type="AlphaFoldDB" id="A0A4R5BI14"/>
<dbReference type="OrthoDB" id="3534574at2"/>
<dbReference type="PANTHER" id="PTHR40763:SF5">
    <property type="entry name" value="MEMBRANE PROTEIN"/>
    <property type="match status" value="1"/>
</dbReference>
<feature type="transmembrane region" description="Helical" evidence="1">
    <location>
        <begin position="129"/>
        <end position="146"/>
    </location>
</feature>
<keyword evidence="1" id="KW-0812">Transmembrane</keyword>
<reference evidence="3 4" key="1">
    <citation type="submission" date="2019-03" db="EMBL/GenBank/DDBJ databases">
        <title>Draft genome sequences of novel Actinobacteria.</title>
        <authorList>
            <person name="Sahin N."/>
            <person name="Ay H."/>
            <person name="Saygin H."/>
        </authorList>
    </citation>
    <scope>NUCLEOTIDE SEQUENCE [LARGE SCALE GENOMIC DNA]</scope>
    <source>
        <strain evidence="3 4">H3C3</strain>
    </source>
</reference>